<evidence type="ECO:0000313" key="14">
    <source>
        <dbReference type="Proteomes" id="UP000694700"/>
    </source>
</evidence>
<dbReference type="PIRSF" id="PIRSF000185">
    <property type="entry name" value="Glu_DH"/>
    <property type="match status" value="1"/>
</dbReference>
<evidence type="ECO:0000256" key="5">
    <source>
        <dbReference type="ARBA" id="ARBA00047867"/>
    </source>
</evidence>
<comment type="catalytic activity">
    <reaction evidence="6">
        <text>L-glutamate + NADP(+) + H2O = 2-oxoglutarate + NH4(+) + NADPH + H(+)</text>
        <dbReference type="Rhea" id="RHEA:11612"/>
        <dbReference type="ChEBI" id="CHEBI:15377"/>
        <dbReference type="ChEBI" id="CHEBI:15378"/>
        <dbReference type="ChEBI" id="CHEBI:16810"/>
        <dbReference type="ChEBI" id="CHEBI:28938"/>
        <dbReference type="ChEBI" id="CHEBI:29985"/>
        <dbReference type="ChEBI" id="CHEBI:57783"/>
        <dbReference type="ChEBI" id="CHEBI:58349"/>
        <dbReference type="EC" id="1.4.1.3"/>
    </reaction>
</comment>
<evidence type="ECO:0000313" key="13">
    <source>
        <dbReference type="Ensembl" id="ENSCCRP00015050357.1"/>
    </source>
</evidence>
<proteinExistence type="inferred from homology"/>
<dbReference type="AlphaFoldDB" id="A0A8C1VDS9"/>
<comment type="catalytic activity">
    <reaction evidence="5">
        <text>L-glutamate + NAD(+) + H2O = 2-oxoglutarate + NH4(+) + NADH + H(+)</text>
        <dbReference type="Rhea" id="RHEA:15133"/>
        <dbReference type="ChEBI" id="CHEBI:15377"/>
        <dbReference type="ChEBI" id="CHEBI:15378"/>
        <dbReference type="ChEBI" id="CHEBI:16810"/>
        <dbReference type="ChEBI" id="CHEBI:28938"/>
        <dbReference type="ChEBI" id="CHEBI:29985"/>
        <dbReference type="ChEBI" id="CHEBI:57540"/>
        <dbReference type="ChEBI" id="CHEBI:57945"/>
        <dbReference type="EC" id="1.4.1.3"/>
    </reaction>
</comment>
<protein>
    <recommendedName>
        <fullName evidence="7">Glutamate dehydrogenase</fullName>
    </recommendedName>
</protein>
<organism evidence="13 14">
    <name type="scientific">Cyprinus carpio</name>
    <name type="common">Common carp</name>
    <dbReference type="NCBI Taxonomy" id="7962"/>
    <lineage>
        <taxon>Eukaryota</taxon>
        <taxon>Metazoa</taxon>
        <taxon>Chordata</taxon>
        <taxon>Craniata</taxon>
        <taxon>Vertebrata</taxon>
        <taxon>Euteleostomi</taxon>
        <taxon>Actinopterygii</taxon>
        <taxon>Neopterygii</taxon>
        <taxon>Teleostei</taxon>
        <taxon>Ostariophysi</taxon>
        <taxon>Cypriniformes</taxon>
        <taxon>Cyprinidae</taxon>
        <taxon>Cyprininae</taxon>
        <taxon>Cyprinus</taxon>
    </lineage>
</organism>
<dbReference type="Pfam" id="PF02812">
    <property type="entry name" value="ELFV_dehydrog_N"/>
    <property type="match status" value="2"/>
</dbReference>
<evidence type="ECO:0000259" key="12">
    <source>
        <dbReference type="SMART" id="SM00839"/>
    </source>
</evidence>
<dbReference type="InterPro" id="IPR033524">
    <property type="entry name" value="Glu/Leu/Phe/Val_DH_AS"/>
</dbReference>
<evidence type="ECO:0000256" key="4">
    <source>
        <dbReference type="ARBA" id="ARBA00023128"/>
    </source>
</evidence>
<dbReference type="GO" id="GO:0000166">
    <property type="term" value="F:nucleotide binding"/>
    <property type="evidence" value="ECO:0007669"/>
    <property type="project" value="UniProtKB-KW"/>
</dbReference>
<feature type="site" description="Important for catalysis" evidence="10">
    <location>
        <position position="182"/>
    </location>
</feature>
<evidence type="ECO:0000256" key="11">
    <source>
        <dbReference type="RuleBase" id="RU004417"/>
    </source>
</evidence>
<evidence type="ECO:0000256" key="9">
    <source>
        <dbReference type="PIRSR" id="PIRSR000185-2"/>
    </source>
</evidence>
<comment type="similarity">
    <text evidence="2 7 11">Belongs to the Glu/Leu/Phe/Val dehydrogenases family.</text>
</comment>
<feature type="binding site" evidence="9">
    <location>
        <position position="229"/>
    </location>
    <ligand>
        <name>NAD(+)</name>
        <dbReference type="ChEBI" id="CHEBI:57540"/>
    </ligand>
</feature>
<dbReference type="InterPro" id="IPR006095">
    <property type="entry name" value="Glu/Leu/Phe/Val/Trp_DH"/>
</dbReference>
<dbReference type="Ensembl" id="ENSCCRT00015052043.1">
    <property type="protein sequence ID" value="ENSCCRP00015050357.1"/>
    <property type="gene ID" value="ENSCCRG00015020550.1"/>
</dbReference>
<dbReference type="GO" id="GO:0005739">
    <property type="term" value="C:mitochondrion"/>
    <property type="evidence" value="ECO:0007669"/>
    <property type="project" value="UniProtKB-SubCell"/>
</dbReference>
<dbReference type="SUPFAM" id="SSF53223">
    <property type="entry name" value="Aminoacid dehydrogenase-like, N-terminal domain"/>
    <property type="match status" value="1"/>
</dbReference>
<dbReference type="InterPro" id="IPR006097">
    <property type="entry name" value="Glu/Leu/Phe/Val/Trp_DH_dimer"/>
</dbReference>
<dbReference type="InterPro" id="IPR036291">
    <property type="entry name" value="NAD(P)-bd_dom_sf"/>
</dbReference>
<dbReference type="GO" id="GO:0006538">
    <property type="term" value="P:L-glutamate catabolic process"/>
    <property type="evidence" value="ECO:0007669"/>
    <property type="project" value="TreeGrafter"/>
</dbReference>
<keyword evidence="9" id="KW-0520">NAD</keyword>
<dbReference type="CDD" id="cd01076">
    <property type="entry name" value="NAD_bind_1_Glu_DH"/>
    <property type="match status" value="1"/>
</dbReference>
<dbReference type="Proteomes" id="UP000694700">
    <property type="component" value="Unplaced"/>
</dbReference>
<evidence type="ECO:0000256" key="10">
    <source>
        <dbReference type="PIRSR" id="PIRSR000185-3"/>
    </source>
</evidence>
<dbReference type="PROSITE" id="PS00074">
    <property type="entry name" value="GLFV_DEHYDROGENASE"/>
    <property type="match status" value="1"/>
</dbReference>
<dbReference type="InterPro" id="IPR046346">
    <property type="entry name" value="Aminoacid_DH-like_N_sf"/>
</dbReference>
<comment type="subcellular location">
    <subcellularLocation>
        <location evidence="1">Mitochondrion</location>
    </subcellularLocation>
</comment>
<feature type="domain" description="Glutamate/phenylalanine/leucine/valine/L-tryptophan dehydrogenase C-terminal" evidence="12">
    <location>
        <begin position="222"/>
        <end position="491"/>
    </location>
</feature>
<dbReference type="FunFam" id="1.10.287.140:FF:000001">
    <property type="entry name" value="Glutamate dehydrogenase 1, mitochondrial"/>
    <property type="match status" value="1"/>
</dbReference>
<evidence type="ECO:0000256" key="3">
    <source>
        <dbReference type="ARBA" id="ARBA00023002"/>
    </source>
</evidence>
<feature type="active site" description="Proton donor" evidence="8">
    <location>
        <position position="140"/>
    </location>
</feature>
<feature type="binding site" evidence="9">
    <location>
        <position position="131"/>
    </location>
    <ligand>
        <name>substrate</name>
    </ligand>
</feature>
<evidence type="ECO:0000256" key="8">
    <source>
        <dbReference type="PIRSR" id="PIRSR000185-1"/>
    </source>
</evidence>
<keyword evidence="4" id="KW-0496">Mitochondrion</keyword>
<accession>A0A8C1VDS9</accession>
<dbReference type="PRINTS" id="PR00082">
    <property type="entry name" value="GLFDHDRGNASE"/>
</dbReference>
<feature type="binding site" evidence="9">
    <location>
        <position position="268"/>
    </location>
    <ligand>
        <name>NAD(+)</name>
        <dbReference type="ChEBI" id="CHEBI:57540"/>
    </ligand>
</feature>
<evidence type="ECO:0000256" key="2">
    <source>
        <dbReference type="ARBA" id="ARBA00006382"/>
    </source>
</evidence>
<keyword evidence="9" id="KW-0547">Nucleotide-binding</keyword>
<keyword evidence="3 7" id="KW-0560">Oxidoreductase</keyword>
<dbReference type="SUPFAM" id="SSF51735">
    <property type="entry name" value="NAD(P)-binding Rossmann-fold domains"/>
    <property type="match status" value="1"/>
</dbReference>
<evidence type="ECO:0000256" key="7">
    <source>
        <dbReference type="PIRNR" id="PIRNR000185"/>
    </source>
</evidence>
<evidence type="ECO:0000256" key="6">
    <source>
        <dbReference type="ARBA" id="ARBA00048577"/>
    </source>
</evidence>
<dbReference type="Gene3D" id="1.10.287.140">
    <property type="match status" value="1"/>
</dbReference>
<dbReference type="InterPro" id="IPR006096">
    <property type="entry name" value="Glu/Leu/Phe/Val/Trp_DH_C"/>
</dbReference>
<dbReference type="Gene3D" id="3.40.50.720">
    <property type="entry name" value="NAD(P)-binding Rossmann-like Domain"/>
    <property type="match status" value="2"/>
</dbReference>
<dbReference type="Pfam" id="PF00208">
    <property type="entry name" value="ELFV_dehydrog"/>
    <property type="match status" value="1"/>
</dbReference>
<gene>
    <name evidence="13" type="primary">LOC109099923</name>
</gene>
<dbReference type="GO" id="GO:0004352">
    <property type="term" value="F:glutamate dehydrogenase (NAD+) activity"/>
    <property type="evidence" value="ECO:0007669"/>
    <property type="project" value="TreeGrafter"/>
</dbReference>
<reference evidence="13" key="1">
    <citation type="submission" date="2025-08" db="UniProtKB">
        <authorList>
            <consortium name="Ensembl"/>
        </authorList>
    </citation>
    <scope>IDENTIFICATION</scope>
</reference>
<dbReference type="FunFam" id="3.40.50.720:FF:000100">
    <property type="entry name" value="Glutamate dehydrogenase 1, mitochondrial"/>
    <property type="match status" value="1"/>
</dbReference>
<dbReference type="Gene3D" id="3.40.50.10860">
    <property type="entry name" value="Leucine Dehydrogenase, chain A, domain 1"/>
    <property type="match status" value="2"/>
</dbReference>
<sequence>MYRCFGELLTRGAGNALASGCVESALPASSSLLRVRHYSDAADKEDDPNFFRMVEGFFDRGAAIVENKLVEDLKTRETPEQKRHRVRGILKIIKPCNHVLSVSFPIKRDNGEWEVIEGYRAQHSQHRTPCKGDVPFGGAKAGVKINPRNYSDNELEKITRRFTIELAKKGFIGPGIDVPAPDMSTGEREMSWIADTYANTIAHTDINAHACVTGKPISQGGIHGRISATGRGVFHGIENFINEASYMSKLGLNPGFADKTFIIQGFGNVGLHSMRYLHRYGAKCVGIAEIDGSIWNPHGMDPKELEDYKLQHGTIVGFPNSQPYEGNILEAECDILIPAAGEKQLTRKNHRPDVLNNILSNSGDMYLNAGGVTVSYFEWLKNLNHVSYGRLTFKYERDSNYHLLMSVQESLERKFGKQGGPIPIVPTSDFQARVAGASEKDIVHSGLAYTMERSARQIMRTANKYNLGLDLRTAAYVNAIEKVFKVYSEAGLTFT</sequence>
<evidence type="ECO:0000256" key="1">
    <source>
        <dbReference type="ARBA" id="ARBA00004173"/>
    </source>
</evidence>
<name>A0A8C1VDS9_CYPCA</name>
<dbReference type="PANTHER" id="PTHR11606">
    <property type="entry name" value="GLUTAMATE DEHYDROGENASE"/>
    <property type="match status" value="1"/>
</dbReference>
<dbReference type="InterPro" id="IPR033922">
    <property type="entry name" value="NAD_bind_Glu_DH"/>
</dbReference>
<dbReference type="InterPro" id="IPR014362">
    <property type="entry name" value="Glu_DH"/>
</dbReference>
<feature type="binding site" evidence="9">
    <location>
        <position position="375"/>
    </location>
    <ligand>
        <name>substrate</name>
    </ligand>
</feature>
<dbReference type="PANTHER" id="PTHR11606:SF33">
    <property type="entry name" value="GLUTAMATE DEHYDROGENASE [NAD(P)(+)]"/>
    <property type="match status" value="1"/>
</dbReference>
<dbReference type="SMART" id="SM00839">
    <property type="entry name" value="ELFV_dehydrog"/>
    <property type="match status" value="1"/>
</dbReference>